<dbReference type="InterPro" id="IPR027417">
    <property type="entry name" value="P-loop_NTPase"/>
</dbReference>
<evidence type="ECO:0000256" key="1">
    <source>
        <dbReference type="SAM" id="MobiDB-lite"/>
    </source>
</evidence>
<evidence type="ECO:0000259" key="2">
    <source>
        <dbReference type="Pfam" id="PF00005"/>
    </source>
</evidence>
<dbReference type="SUPFAM" id="SSF52540">
    <property type="entry name" value="P-loop containing nucleoside triphosphate hydrolases"/>
    <property type="match status" value="1"/>
</dbReference>
<dbReference type="Pfam" id="PF00005">
    <property type="entry name" value="ABC_tran"/>
    <property type="match status" value="1"/>
</dbReference>
<reference evidence="3 4" key="1">
    <citation type="submission" date="2024-09" db="EMBL/GenBank/DDBJ databases">
        <authorList>
            <person name="Sun Q."/>
            <person name="Mori K."/>
        </authorList>
    </citation>
    <scope>NUCLEOTIDE SEQUENCE [LARGE SCALE GENOMIC DNA]</scope>
    <source>
        <strain evidence="3 4">JCM 13503</strain>
    </source>
</reference>
<dbReference type="GO" id="GO:0005524">
    <property type="term" value="F:ATP binding"/>
    <property type="evidence" value="ECO:0007669"/>
    <property type="project" value="UniProtKB-KW"/>
</dbReference>
<dbReference type="Proteomes" id="UP001589733">
    <property type="component" value="Unassembled WGS sequence"/>
</dbReference>
<sequence length="24" mass="2592">MNLQIQQGETHAIIGPNGARKTTL</sequence>
<feature type="region of interest" description="Disordered" evidence="1">
    <location>
        <begin position="1"/>
        <end position="24"/>
    </location>
</feature>
<keyword evidence="4" id="KW-1185">Reference proteome</keyword>
<comment type="caution">
    <text evidence="3">The sequence shown here is derived from an EMBL/GenBank/DDBJ whole genome shotgun (WGS) entry which is preliminary data.</text>
</comment>
<evidence type="ECO:0000313" key="4">
    <source>
        <dbReference type="Proteomes" id="UP001589733"/>
    </source>
</evidence>
<dbReference type="RefSeq" id="WP_380016324.1">
    <property type="nucleotide sequence ID" value="NZ_JBHLYR010000068.1"/>
</dbReference>
<accession>A0ABV6B577</accession>
<organism evidence="3 4">
    <name type="scientific">Deinococcus oregonensis</name>
    <dbReference type="NCBI Taxonomy" id="1805970"/>
    <lineage>
        <taxon>Bacteria</taxon>
        <taxon>Thermotogati</taxon>
        <taxon>Deinococcota</taxon>
        <taxon>Deinococci</taxon>
        <taxon>Deinococcales</taxon>
        <taxon>Deinococcaceae</taxon>
        <taxon>Deinococcus</taxon>
    </lineage>
</organism>
<dbReference type="EMBL" id="JBHLYR010000068">
    <property type="protein sequence ID" value="MFB9994907.1"/>
    <property type="molecule type" value="Genomic_DNA"/>
</dbReference>
<keyword evidence="3" id="KW-0067">ATP-binding</keyword>
<gene>
    <name evidence="3" type="ORF">ACFFLM_23435</name>
</gene>
<evidence type="ECO:0000313" key="3">
    <source>
        <dbReference type="EMBL" id="MFB9994907.1"/>
    </source>
</evidence>
<feature type="domain" description="ABC transporter" evidence="2">
    <location>
        <begin position="1"/>
        <end position="24"/>
    </location>
</feature>
<name>A0ABV6B577_9DEIO</name>
<dbReference type="InterPro" id="IPR003439">
    <property type="entry name" value="ABC_transporter-like_ATP-bd"/>
</dbReference>
<protein>
    <submittedName>
        <fullName evidence="3">ATP-binding cassette domain-containing protein</fullName>
    </submittedName>
</protein>
<keyword evidence="3" id="KW-0547">Nucleotide-binding</keyword>
<dbReference type="Gene3D" id="3.40.50.300">
    <property type="entry name" value="P-loop containing nucleotide triphosphate hydrolases"/>
    <property type="match status" value="1"/>
</dbReference>
<proteinExistence type="predicted"/>